<dbReference type="InParanoid" id="A7RSH4"/>
<keyword evidence="7" id="KW-0812">Transmembrane</keyword>
<gene>
    <name evidence="8" type="ORF">NEMVEDRAFT_v1g201458</name>
</gene>
<evidence type="ECO:0000256" key="5">
    <source>
        <dbReference type="ARBA" id="ARBA00023157"/>
    </source>
</evidence>
<accession>A7RSH4</accession>
<evidence type="ECO:0000313" key="9">
    <source>
        <dbReference type="Proteomes" id="UP000001593"/>
    </source>
</evidence>
<feature type="region of interest" description="Disordered" evidence="6">
    <location>
        <begin position="53"/>
        <end position="75"/>
    </location>
</feature>
<protein>
    <submittedName>
        <fullName evidence="8">Uncharacterized protein</fullName>
    </submittedName>
</protein>
<dbReference type="InterPro" id="IPR052065">
    <property type="entry name" value="Compl_asym_regulator"/>
</dbReference>
<evidence type="ECO:0000313" key="8">
    <source>
        <dbReference type="EMBL" id="EDO45637.1"/>
    </source>
</evidence>
<dbReference type="PANTHER" id="PTHR22906:SF43">
    <property type="entry name" value="PROPERDIN"/>
    <property type="match status" value="1"/>
</dbReference>
<keyword evidence="5" id="KW-1015">Disulfide bond</keyword>
<dbReference type="PhylomeDB" id="A7RSH4"/>
<evidence type="ECO:0000256" key="2">
    <source>
        <dbReference type="ARBA" id="ARBA00022525"/>
    </source>
</evidence>
<evidence type="ECO:0000256" key="3">
    <source>
        <dbReference type="ARBA" id="ARBA00022729"/>
    </source>
</evidence>
<dbReference type="PROSITE" id="PS50092">
    <property type="entry name" value="TSP1"/>
    <property type="match status" value="1"/>
</dbReference>
<dbReference type="AlphaFoldDB" id="A7RSH4"/>
<dbReference type="SUPFAM" id="SSF82895">
    <property type="entry name" value="TSP-1 type 1 repeat"/>
    <property type="match status" value="2"/>
</dbReference>
<organism evidence="8 9">
    <name type="scientific">Nematostella vectensis</name>
    <name type="common">Starlet sea anemone</name>
    <dbReference type="NCBI Taxonomy" id="45351"/>
    <lineage>
        <taxon>Eukaryota</taxon>
        <taxon>Metazoa</taxon>
        <taxon>Cnidaria</taxon>
        <taxon>Anthozoa</taxon>
        <taxon>Hexacorallia</taxon>
        <taxon>Actiniaria</taxon>
        <taxon>Edwardsiidae</taxon>
        <taxon>Nematostella</taxon>
    </lineage>
</organism>
<keyword evidence="7" id="KW-0472">Membrane</keyword>
<dbReference type="InterPro" id="IPR000884">
    <property type="entry name" value="TSP1_rpt"/>
</dbReference>
<dbReference type="SMART" id="SM00209">
    <property type="entry name" value="TSP1"/>
    <property type="match status" value="2"/>
</dbReference>
<keyword evidence="2" id="KW-0964">Secreted</keyword>
<dbReference type="Gene3D" id="2.20.100.10">
    <property type="entry name" value="Thrombospondin type-1 (TSP1) repeat"/>
    <property type="match status" value="2"/>
</dbReference>
<dbReference type="Pfam" id="PF00090">
    <property type="entry name" value="TSP_1"/>
    <property type="match status" value="2"/>
</dbReference>
<dbReference type="FunFam" id="2.20.100.10:FF:000001">
    <property type="entry name" value="semaphorin-5A isoform X1"/>
    <property type="match status" value="1"/>
</dbReference>
<reference evidence="8 9" key="1">
    <citation type="journal article" date="2007" name="Science">
        <title>Sea anemone genome reveals ancestral eumetazoan gene repertoire and genomic organization.</title>
        <authorList>
            <person name="Putnam N.H."/>
            <person name="Srivastava M."/>
            <person name="Hellsten U."/>
            <person name="Dirks B."/>
            <person name="Chapman J."/>
            <person name="Salamov A."/>
            <person name="Terry A."/>
            <person name="Shapiro H."/>
            <person name="Lindquist E."/>
            <person name="Kapitonov V.V."/>
            <person name="Jurka J."/>
            <person name="Genikhovich G."/>
            <person name="Grigoriev I.V."/>
            <person name="Lucas S.M."/>
            <person name="Steele R.E."/>
            <person name="Finnerty J.R."/>
            <person name="Technau U."/>
            <person name="Martindale M.Q."/>
            <person name="Rokhsar D.S."/>
        </authorList>
    </citation>
    <scope>NUCLEOTIDE SEQUENCE [LARGE SCALE GENOMIC DNA]</scope>
    <source>
        <strain evidence="9">CH2 X CH6</strain>
    </source>
</reference>
<feature type="transmembrane region" description="Helical" evidence="7">
    <location>
        <begin position="9"/>
        <end position="30"/>
    </location>
</feature>
<keyword evidence="3" id="KW-0732">Signal</keyword>
<dbReference type="PANTHER" id="PTHR22906">
    <property type="entry name" value="PROPERDIN"/>
    <property type="match status" value="1"/>
</dbReference>
<dbReference type="Proteomes" id="UP000001593">
    <property type="component" value="Unassembled WGS sequence"/>
</dbReference>
<keyword evidence="7" id="KW-1133">Transmembrane helix</keyword>
<evidence type="ECO:0000256" key="6">
    <source>
        <dbReference type="SAM" id="MobiDB-lite"/>
    </source>
</evidence>
<keyword evidence="4" id="KW-0677">Repeat</keyword>
<feature type="compositionally biased region" description="Basic residues" evidence="6">
    <location>
        <begin position="53"/>
        <end position="62"/>
    </location>
</feature>
<keyword evidence="9" id="KW-1185">Reference proteome</keyword>
<dbReference type="InterPro" id="IPR036383">
    <property type="entry name" value="TSP1_rpt_sf"/>
</dbReference>
<evidence type="ECO:0000256" key="7">
    <source>
        <dbReference type="SAM" id="Phobius"/>
    </source>
</evidence>
<dbReference type="PRINTS" id="PR01705">
    <property type="entry name" value="TSP1REPEAT"/>
</dbReference>
<dbReference type="EMBL" id="DS469534">
    <property type="protein sequence ID" value="EDO45637.1"/>
    <property type="molecule type" value="Genomic_DNA"/>
</dbReference>
<proteinExistence type="predicted"/>
<comment type="subcellular location">
    <subcellularLocation>
        <location evidence="1">Secreted</location>
    </subcellularLocation>
</comment>
<sequence length="280" mass="30814">MLRGNVSRIYVLFIVSMVFATVICSERALVAKTTKTRNQDKKLLELVTTRKPCTKKHKHPKPTQHTTPCTRHKHTSAITAELKPAPTTRPCEARPCTVGEWSSWGNCSHECGSIGEQHRHRDVVHKYIWCGVKCVCAWLTVQMIPRWSLGTACVVQRAGAYCSLYRWSPGGNGGLGSSGKRAFPLRMRRSANQGDVTSDDVTPNDVDITSNVKFEASGGEPLGSWGEWTSWSACSVTCGGGQRFRTRVCQTDGAQCQGKSLDVQVCAESKCALPVDWETP</sequence>
<dbReference type="HOGENOM" id="CLU_994993_0_0_1"/>
<evidence type="ECO:0000256" key="4">
    <source>
        <dbReference type="ARBA" id="ARBA00022737"/>
    </source>
</evidence>
<name>A7RSH4_NEMVE</name>
<evidence type="ECO:0000256" key="1">
    <source>
        <dbReference type="ARBA" id="ARBA00004613"/>
    </source>
</evidence>